<dbReference type="SUPFAM" id="SSF63380">
    <property type="entry name" value="Riboflavin synthase domain-like"/>
    <property type="match status" value="1"/>
</dbReference>
<proteinExistence type="inferred from homology"/>
<evidence type="ECO:0000256" key="1">
    <source>
        <dbReference type="ARBA" id="ARBA00008312"/>
    </source>
</evidence>
<organism evidence="5 6">
    <name type="scientific">Chlorobium phaeobacteroides (strain DSM 266 / SMG 266 / 2430)</name>
    <dbReference type="NCBI Taxonomy" id="290317"/>
    <lineage>
        <taxon>Bacteria</taxon>
        <taxon>Pseudomonadati</taxon>
        <taxon>Chlorobiota</taxon>
        <taxon>Chlorobiia</taxon>
        <taxon>Chlorobiales</taxon>
        <taxon>Chlorobiaceae</taxon>
        <taxon>Chlorobium/Pelodictyon group</taxon>
        <taxon>Chlorobium</taxon>
    </lineage>
</organism>
<dbReference type="GO" id="GO:0004324">
    <property type="term" value="F:ferredoxin-NADP+ reductase activity"/>
    <property type="evidence" value="ECO:0007669"/>
    <property type="project" value="UniProtKB-EC"/>
</dbReference>
<dbReference type="GO" id="GO:0000166">
    <property type="term" value="F:nucleotide binding"/>
    <property type="evidence" value="ECO:0007669"/>
    <property type="project" value="UniProtKB-KW"/>
</dbReference>
<sequence>MDVSRYNATVTEKNMVTPDIMILKVSPDKKPDSFEAGQYTLLGLFGEESRSFGSDSEVDPAEPQKLIKRPYCFSSGNNITNNLEFYISQVKSGQLSPRLFGLEPGRRIFVGDKISGLFRLDETPDGNDIVMIATGTGVAPYISFLRSHIVERPESKMVVVQGAAHRRDLGYYSELESLETAYANFFYFPTLTDPDSDWKGYRMSVEELMEREVIQNQLNISPDPERTTFFLCGNPKMIEHVSGQLASFGYVGHQHGEQGSLYAEAF</sequence>
<evidence type="ECO:0000259" key="4">
    <source>
        <dbReference type="PROSITE" id="PS51384"/>
    </source>
</evidence>
<keyword evidence="6" id="KW-1185">Reference proteome</keyword>
<dbReference type="HOGENOM" id="CLU_003827_3_0_10"/>
<dbReference type="Pfam" id="PF00175">
    <property type="entry name" value="NAD_binding_1"/>
    <property type="match status" value="1"/>
</dbReference>
<feature type="domain" description="FAD-binding FR-type" evidence="4">
    <location>
        <begin position="3"/>
        <end position="121"/>
    </location>
</feature>
<dbReference type="PROSITE" id="PS51384">
    <property type="entry name" value="FAD_FR"/>
    <property type="match status" value="1"/>
</dbReference>
<dbReference type="InterPro" id="IPR033892">
    <property type="entry name" value="FNR_bac"/>
</dbReference>
<protein>
    <recommendedName>
        <fullName evidence="2">ferredoxin--NADP(+) reductase</fullName>
        <ecNumber evidence="2">1.18.1.2</ecNumber>
    </recommendedName>
</protein>
<dbReference type="Gene3D" id="3.40.50.80">
    <property type="entry name" value="Nucleotide-binding domain of ferredoxin-NADP reductase (FNR) module"/>
    <property type="match status" value="1"/>
</dbReference>
<dbReference type="Proteomes" id="UP000008701">
    <property type="component" value="Chromosome"/>
</dbReference>
<dbReference type="InterPro" id="IPR001433">
    <property type="entry name" value="OxRdtase_FAD/NAD-bd"/>
</dbReference>
<evidence type="ECO:0000256" key="3">
    <source>
        <dbReference type="ARBA" id="ARBA00022741"/>
    </source>
</evidence>
<dbReference type="EC" id="1.18.1.2" evidence="2"/>
<evidence type="ECO:0000256" key="2">
    <source>
        <dbReference type="ARBA" id="ARBA00013223"/>
    </source>
</evidence>
<dbReference type="PRINTS" id="PR00371">
    <property type="entry name" value="FPNCR"/>
</dbReference>
<gene>
    <name evidence="5" type="ordered locus">Cpha266_1463</name>
</gene>
<dbReference type="InterPro" id="IPR051930">
    <property type="entry name" value="FNR_type-1"/>
</dbReference>
<dbReference type="STRING" id="290317.Cpha266_1463"/>
<evidence type="ECO:0000313" key="5">
    <source>
        <dbReference type="EMBL" id="ABL65491.1"/>
    </source>
</evidence>
<dbReference type="SUPFAM" id="SSF52343">
    <property type="entry name" value="Ferredoxin reductase-like, C-terminal NADP-linked domain"/>
    <property type="match status" value="1"/>
</dbReference>
<dbReference type="InterPro" id="IPR017938">
    <property type="entry name" value="Riboflavin_synthase-like_b-brl"/>
</dbReference>
<evidence type="ECO:0000313" key="6">
    <source>
        <dbReference type="Proteomes" id="UP000008701"/>
    </source>
</evidence>
<comment type="similarity">
    <text evidence="1">Belongs to the ferredoxin--NADP reductase type 1 family.</text>
</comment>
<dbReference type="Gene3D" id="2.40.30.10">
    <property type="entry name" value="Translation factors"/>
    <property type="match status" value="1"/>
</dbReference>
<dbReference type="InterPro" id="IPR001709">
    <property type="entry name" value="Flavoprot_Pyr_Nucl_cyt_Rdtase"/>
</dbReference>
<dbReference type="InterPro" id="IPR039261">
    <property type="entry name" value="FNR_nucleotide-bd"/>
</dbReference>
<dbReference type="KEGG" id="cph:Cpha266_1463"/>
<dbReference type="OrthoDB" id="9806195at2"/>
<dbReference type="eggNOG" id="COG0543">
    <property type="taxonomic scope" value="Bacteria"/>
</dbReference>
<dbReference type="InterPro" id="IPR017927">
    <property type="entry name" value="FAD-bd_FR_type"/>
</dbReference>
<dbReference type="AlphaFoldDB" id="A1BGG4"/>
<dbReference type="RefSeq" id="WP_011745305.1">
    <property type="nucleotide sequence ID" value="NC_008639.1"/>
</dbReference>
<dbReference type="PANTHER" id="PTHR47878:SF2">
    <property type="entry name" value="OXIDOREDUCTASE FAD_NAD(P)-BINDING DOMAIN PROTEIN"/>
    <property type="match status" value="1"/>
</dbReference>
<keyword evidence="3" id="KW-0547">Nucleotide-binding</keyword>
<accession>A1BGG4</accession>
<dbReference type="CDD" id="cd06195">
    <property type="entry name" value="FNR1"/>
    <property type="match status" value="1"/>
</dbReference>
<reference evidence="5 6" key="1">
    <citation type="submission" date="2006-12" db="EMBL/GenBank/DDBJ databases">
        <title>Complete sequence of Chlorobium phaeobacteroides DSM 266.</title>
        <authorList>
            <consortium name="US DOE Joint Genome Institute"/>
            <person name="Copeland A."/>
            <person name="Lucas S."/>
            <person name="Lapidus A."/>
            <person name="Barry K."/>
            <person name="Detter J.C."/>
            <person name="Glavina del Rio T."/>
            <person name="Hammon N."/>
            <person name="Israni S."/>
            <person name="Pitluck S."/>
            <person name="Goltsman E."/>
            <person name="Schmutz J."/>
            <person name="Larimer F."/>
            <person name="Land M."/>
            <person name="Hauser L."/>
            <person name="Mikhailova N."/>
            <person name="Li T."/>
            <person name="Overmann J."/>
            <person name="Bryant D.A."/>
            <person name="Richardson P."/>
        </authorList>
    </citation>
    <scope>NUCLEOTIDE SEQUENCE [LARGE SCALE GENOMIC DNA]</scope>
    <source>
        <strain evidence="5 6">DSM 266</strain>
    </source>
</reference>
<dbReference type="PANTHER" id="PTHR47878">
    <property type="entry name" value="OXIDOREDUCTASE FAD/NAD(P)-BINDING DOMAIN PROTEIN"/>
    <property type="match status" value="1"/>
</dbReference>
<dbReference type="EMBL" id="CP000492">
    <property type="protein sequence ID" value="ABL65491.1"/>
    <property type="molecule type" value="Genomic_DNA"/>
</dbReference>
<name>A1BGG4_CHLPD</name>